<name>A0A0V9UR22_9NOCA</name>
<evidence type="ECO:0000256" key="1">
    <source>
        <dbReference type="SAM" id="Phobius"/>
    </source>
</evidence>
<dbReference type="PATRIC" id="fig|1441730.3.peg.676"/>
<keyword evidence="1" id="KW-0472">Membrane</keyword>
<dbReference type="EMBL" id="AZXY01000001">
    <property type="protein sequence ID" value="KSZ60456.1"/>
    <property type="molecule type" value="Genomic_DNA"/>
</dbReference>
<organism evidence="2 3">
    <name type="scientific">Rhodococcus pyridinivorans KG-16</name>
    <dbReference type="NCBI Taxonomy" id="1441730"/>
    <lineage>
        <taxon>Bacteria</taxon>
        <taxon>Bacillati</taxon>
        <taxon>Actinomycetota</taxon>
        <taxon>Actinomycetes</taxon>
        <taxon>Mycobacteriales</taxon>
        <taxon>Nocardiaceae</taxon>
        <taxon>Rhodococcus</taxon>
    </lineage>
</organism>
<reference evidence="2 3" key="2">
    <citation type="journal article" date="2016" name="Genome Announc.">
        <title>Draft Genome Sequence of a Versatile Hydrocarbon-Degrading Bacterium, Rhodococcus pyridinivorans Strain KG-16, Collected from Oil Fields in India.</title>
        <authorList>
            <person name="Aggarwal R.K."/>
            <person name="Dawar C."/>
            <person name="Phanindranath R."/>
            <person name="Mutnuri L."/>
            <person name="Dayal A.M."/>
        </authorList>
    </citation>
    <scope>NUCLEOTIDE SEQUENCE [LARGE SCALE GENOMIC DNA]</scope>
    <source>
        <strain evidence="2 3">KG-16</strain>
    </source>
</reference>
<dbReference type="AlphaFoldDB" id="A0A0V9UR22"/>
<evidence type="ECO:0000313" key="2">
    <source>
        <dbReference type="EMBL" id="KSZ60456.1"/>
    </source>
</evidence>
<reference evidence="3" key="1">
    <citation type="submission" date="2015-01" db="EMBL/GenBank/DDBJ databases">
        <title>Draft genome sequence of Rhodococcus pyridinivorans strain KG-16, a hydrocarbon-degrading bacterium.</title>
        <authorList>
            <person name="Aggarwal R.K."/>
            <person name="Dawar C."/>
        </authorList>
    </citation>
    <scope>NUCLEOTIDE SEQUENCE [LARGE SCALE GENOMIC DNA]</scope>
    <source>
        <strain evidence="3">KG-16</strain>
    </source>
</reference>
<feature type="transmembrane region" description="Helical" evidence="1">
    <location>
        <begin position="43"/>
        <end position="65"/>
    </location>
</feature>
<evidence type="ECO:0000313" key="3">
    <source>
        <dbReference type="Proteomes" id="UP000053060"/>
    </source>
</evidence>
<protein>
    <submittedName>
        <fullName evidence="2">Membrane protein</fullName>
    </submittedName>
</protein>
<dbReference type="RefSeq" id="WP_060650567.1">
    <property type="nucleotide sequence ID" value="NZ_AZXY01000001.1"/>
</dbReference>
<feature type="transmembrane region" description="Helical" evidence="1">
    <location>
        <begin position="217"/>
        <end position="237"/>
    </location>
</feature>
<gene>
    <name evidence="2" type="ORF">Z045_03210</name>
</gene>
<comment type="caution">
    <text evidence="2">The sequence shown here is derived from an EMBL/GenBank/DDBJ whole genome shotgun (WGS) entry which is preliminary data.</text>
</comment>
<proteinExistence type="predicted"/>
<accession>A0A0V9UR22</accession>
<keyword evidence="1" id="KW-0812">Transmembrane</keyword>
<feature type="transmembrane region" description="Helical" evidence="1">
    <location>
        <begin position="420"/>
        <end position="442"/>
    </location>
</feature>
<sequence length="450" mass="47574">MDVRITPPFAPVESHIRDDADTDTPDARFDDARALLRSTPVRLVVLGVVLTVLLVASAAVSATMVSGRQATHDRLLASIEPLASAAQNLYSALSVADAAAVTGFISGGLEPEAVRSRYIRATNEAAEYLVIASTGLTDADRETAHNLTEIGRLLPVYTGLIETARTNNRTGHPVGAAYLGEASHLMQTELLPAAQELHTRGVAAVEDTQRDAVRPPWLAIGLLLVTVAALCVAHVVVSRRSRRTLNPGILVAIGATGALLCWLLVAGLASSSATERAIERGAAPLADLTEGRILAQQSRTAETLLIARRDTTGAYDDTFGTNMARLGDILDEYGRDSALEAGAEAVETARSAHEAWINSHARMVDALVRGDYAAASVLAVGAGPGESTARFVALDAALTEGIDDTRTELRDNEFRASRTLAGLAPMSVVLLTVALVGVWVGLRPRLKEYQ</sequence>
<keyword evidence="1" id="KW-1133">Transmembrane helix</keyword>
<feature type="transmembrane region" description="Helical" evidence="1">
    <location>
        <begin position="249"/>
        <end position="270"/>
    </location>
</feature>
<dbReference type="Proteomes" id="UP000053060">
    <property type="component" value="Unassembled WGS sequence"/>
</dbReference>